<dbReference type="EC" id="2.2.1.7" evidence="10"/>
<feature type="binding site" evidence="10">
    <location>
        <position position="146"/>
    </location>
    <ligand>
        <name>Mg(2+)</name>
        <dbReference type="ChEBI" id="CHEBI:18420"/>
    </ligand>
</feature>
<evidence type="ECO:0000256" key="6">
    <source>
        <dbReference type="ARBA" id="ARBA00022842"/>
    </source>
</evidence>
<dbReference type="GO" id="GO:0008661">
    <property type="term" value="F:1-deoxy-D-xylulose-5-phosphate synthase activity"/>
    <property type="evidence" value="ECO:0007669"/>
    <property type="project" value="UniProtKB-UniRule"/>
</dbReference>
<proteinExistence type="inferred from homology"/>
<dbReference type="InterPro" id="IPR049557">
    <property type="entry name" value="Transketolase_CS"/>
</dbReference>
<keyword evidence="5 10" id="KW-0479">Metal-binding</keyword>
<dbReference type="InterPro" id="IPR005475">
    <property type="entry name" value="Transketolase-like_Pyr-bd"/>
</dbReference>
<evidence type="ECO:0000256" key="3">
    <source>
        <dbReference type="ARBA" id="ARBA00011738"/>
    </source>
</evidence>
<feature type="binding site" evidence="10">
    <location>
        <position position="369"/>
    </location>
    <ligand>
        <name>thiamine diphosphate</name>
        <dbReference type="ChEBI" id="CHEBI:58937"/>
    </ligand>
</feature>
<dbReference type="UniPathway" id="UPA00064">
    <property type="reaction ID" value="UER00091"/>
</dbReference>
<keyword evidence="7 10" id="KW-0784">Thiamine biosynthesis</keyword>
<feature type="binding site" evidence="10">
    <location>
        <position position="287"/>
    </location>
    <ligand>
        <name>thiamine diphosphate</name>
        <dbReference type="ChEBI" id="CHEBI:58937"/>
    </ligand>
</feature>
<organism evidence="13 14">
    <name type="scientific">Raineyella antarctica</name>
    <dbReference type="NCBI Taxonomy" id="1577474"/>
    <lineage>
        <taxon>Bacteria</taxon>
        <taxon>Bacillati</taxon>
        <taxon>Actinomycetota</taxon>
        <taxon>Actinomycetes</taxon>
        <taxon>Propionibacteriales</taxon>
        <taxon>Propionibacteriaceae</taxon>
        <taxon>Raineyella</taxon>
    </lineage>
</organism>
<evidence type="ECO:0000313" key="13">
    <source>
        <dbReference type="EMBL" id="SDB83957.1"/>
    </source>
</evidence>
<dbReference type="HAMAP" id="MF_00315">
    <property type="entry name" value="DXP_synth"/>
    <property type="match status" value="1"/>
</dbReference>
<feature type="compositionally biased region" description="Low complexity" evidence="11">
    <location>
        <begin position="650"/>
        <end position="662"/>
    </location>
</feature>
<feature type="binding site" evidence="10">
    <location>
        <position position="176"/>
    </location>
    <ligand>
        <name>Mg(2+)</name>
        <dbReference type="ChEBI" id="CHEBI:18420"/>
    </ligand>
</feature>
<dbReference type="GO" id="GO:0005829">
    <property type="term" value="C:cytosol"/>
    <property type="evidence" value="ECO:0007669"/>
    <property type="project" value="TreeGrafter"/>
</dbReference>
<dbReference type="CDD" id="cd07033">
    <property type="entry name" value="TPP_PYR_DXS_TK_like"/>
    <property type="match status" value="1"/>
</dbReference>
<feature type="region of interest" description="Disordered" evidence="11">
    <location>
        <begin position="632"/>
        <end position="662"/>
    </location>
</feature>
<dbReference type="SUPFAM" id="SSF52922">
    <property type="entry name" value="TK C-terminal domain-like"/>
    <property type="match status" value="1"/>
</dbReference>
<name>A0A1G6GPN5_9ACTN</name>
<evidence type="ECO:0000256" key="8">
    <source>
        <dbReference type="ARBA" id="ARBA00023052"/>
    </source>
</evidence>
<dbReference type="CDD" id="cd02007">
    <property type="entry name" value="TPP_DXS"/>
    <property type="match status" value="1"/>
</dbReference>
<dbReference type="Proteomes" id="UP000199086">
    <property type="component" value="Unassembled WGS sequence"/>
</dbReference>
<dbReference type="FunFam" id="3.40.50.970:FF:000005">
    <property type="entry name" value="1-deoxy-D-xylulose-5-phosphate synthase"/>
    <property type="match status" value="1"/>
</dbReference>
<evidence type="ECO:0000256" key="10">
    <source>
        <dbReference type="HAMAP-Rule" id="MF_00315"/>
    </source>
</evidence>
<feature type="domain" description="Transketolase-like pyrimidine-binding" evidence="12">
    <location>
        <begin position="318"/>
        <end position="482"/>
    </location>
</feature>
<dbReference type="GO" id="GO:0030976">
    <property type="term" value="F:thiamine pyrophosphate binding"/>
    <property type="evidence" value="ECO:0007669"/>
    <property type="project" value="UniProtKB-UniRule"/>
</dbReference>
<evidence type="ECO:0000256" key="11">
    <source>
        <dbReference type="SAM" id="MobiDB-lite"/>
    </source>
</evidence>
<comment type="similarity">
    <text evidence="2 10">Belongs to the transketolase family. DXPS subfamily.</text>
</comment>
<dbReference type="PROSITE" id="PS00802">
    <property type="entry name" value="TRANSKETOLASE_2"/>
    <property type="match status" value="1"/>
</dbReference>
<feature type="binding site" evidence="10">
    <location>
        <begin position="147"/>
        <end position="148"/>
    </location>
    <ligand>
        <name>thiamine diphosphate</name>
        <dbReference type="ChEBI" id="CHEBI:58937"/>
    </ligand>
</feature>
<comment type="subunit">
    <text evidence="3 10">Homodimer.</text>
</comment>
<dbReference type="GO" id="GO:0019288">
    <property type="term" value="P:isopentenyl diphosphate biosynthetic process, methylerythritol 4-phosphate pathway"/>
    <property type="evidence" value="ECO:0007669"/>
    <property type="project" value="TreeGrafter"/>
</dbReference>
<dbReference type="GO" id="GO:0000287">
    <property type="term" value="F:magnesium ion binding"/>
    <property type="evidence" value="ECO:0007669"/>
    <property type="project" value="UniProtKB-UniRule"/>
</dbReference>
<dbReference type="GO" id="GO:0009228">
    <property type="term" value="P:thiamine biosynthetic process"/>
    <property type="evidence" value="ECO:0007669"/>
    <property type="project" value="UniProtKB-UniRule"/>
</dbReference>
<dbReference type="OrthoDB" id="9803371at2"/>
<evidence type="ECO:0000256" key="4">
    <source>
        <dbReference type="ARBA" id="ARBA00022679"/>
    </source>
</evidence>
<comment type="catalytic activity">
    <reaction evidence="10">
        <text>D-glyceraldehyde 3-phosphate + pyruvate + H(+) = 1-deoxy-D-xylulose 5-phosphate + CO2</text>
        <dbReference type="Rhea" id="RHEA:12605"/>
        <dbReference type="ChEBI" id="CHEBI:15361"/>
        <dbReference type="ChEBI" id="CHEBI:15378"/>
        <dbReference type="ChEBI" id="CHEBI:16526"/>
        <dbReference type="ChEBI" id="CHEBI:57792"/>
        <dbReference type="ChEBI" id="CHEBI:59776"/>
        <dbReference type="EC" id="2.2.1.7"/>
    </reaction>
</comment>
<comment type="cofactor">
    <cofactor evidence="10">
        <name>thiamine diphosphate</name>
        <dbReference type="ChEBI" id="CHEBI:58937"/>
    </cofactor>
    <text evidence="10">Binds 1 thiamine pyrophosphate per subunit.</text>
</comment>
<dbReference type="Gene3D" id="3.40.50.970">
    <property type="match status" value="2"/>
</dbReference>
<evidence type="ECO:0000256" key="1">
    <source>
        <dbReference type="ARBA" id="ARBA00004980"/>
    </source>
</evidence>
<evidence type="ECO:0000256" key="2">
    <source>
        <dbReference type="ARBA" id="ARBA00011081"/>
    </source>
</evidence>
<accession>A0A1G6GPN5</accession>
<keyword evidence="4 10" id="KW-0808">Transferase</keyword>
<comment type="function">
    <text evidence="10">Catalyzes the acyloin condensation reaction between C atoms 2 and 3 of pyruvate and glyceraldehyde 3-phosphate to yield 1-deoxy-D-xylulose-5-phosphate (DXP).</text>
</comment>
<comment type="pathway">
    <text evidence="1 10">Metabolic intermediate biosynthesis; 1-deoxy-D-xylulose 5-phosphate biosynthesis; 1-deoxy-D-xylulose 5-phosphate from D-glyceraldehyde 3-phosphate and pyruvate: step 1/1.</text>
</comment>
<keyword evidence="8 10" id="KW-0786">Thiamine pyrophosphate</keyword>
<protein>
    <recommendedName>
        <fullName evidence="10">1-deoxy-D-xylulose-5-phosphate synthase</fullName>
        <ecNumber evidence="10">2.2.1.7</ecNumber>
    </recommendedName>
    <alternativeName>
        <fullName evidence="10">1-deoxyxylulose-5-phosphate synthase</fullName>
        <shortName evidence="10">DXP synthase</shortName>
        <shortName evidence="10">DXPS</shortName>
    </alternativeName>
</protein>
<dbReference type="InterPro" id="IPR029061">
    <property type="entry name" value="THDP-binding"/>
</dbReference>
<dbReference type="Pfam" id="PF02779">
    <property type="entry name" value="Transket_pyr"/>
    <property type="match status" value="1"/>
</dbReference>
<dbReference type="PROSITE" id="PS00801">
    <property type="entry name" value="TRANSKETOLASE_1"/>
    <property type="match status" value="1"/>
</dbReference>
<evidence type="ECO:0000259" key="12">
    <source>
        <dbReference type="SMART" id="SM00861"/>
    </source>
</evidence>
<dbReference type="RefSeq" id="WP_092608863.1">
    <property type="nucleotide sequence ID" value="NZ_FMYF01000004.1"/>
</dbReference>
<evidence type="ECO:0000256" key="5">
    <source>
        <dbReference type="ARBA" id="ARBA00022723"/>
    </source>
</evidence>
<dbReference type="SMART" id="SM00861">
    <property type="entry name" value="Transket_pyr"/>
    <property type="match status" value="1"/>
</dbReference>
<dbReference type="NCBIfam" id="TIGR00204">
    <property type="entry name" value="dxs"/>
    <property type="match status" value="1"/>
</dbReference>
<dbReference type="Pfam" id="PF02780">
    <property type="entry name" value="Transketolase_C"/>
    <property type="match status" value="1"/>
</dbReference>
<dbReference type="NCBIfam" id="NF003933">
    <property type="entry name" value="PRK05444.2-2"/>
    <property type="match status" value="1"/>
</dbReference>
<evidence type="ECO:0000313" key="14">
    <source>
        <dbReference type="Proteomes" id="UP000199086"/>
    </source>
</evidence>
<gene>
    <name evidence="10" type="primary">dxs</name>
    <name evidence="13" type="ORF">GA0111570_104221</name>
</gene>
<evidence type="ECO:0000256" key="9">
    <source>
        <dbReference type="ARBA" id="ARBA00023229"/>
    </source>
</evidence>
<dbReference type="SUPFAM" id="SSF52518">
    <property type="entry name" value="Thiamin diphosphate-binding fold (THDP-binding)"/>
    <property type="match status" value="1"/>
</dbReference>
<dbReference type="InterPro" id="IPR033248">
    <property type="entry name" value="Transketolase_C"/>
</dbReference>
<comment type="cofactor">
    <cofactor evidence="10">
        <name>Mg(2+)</name>
        <dbReference type="ChEBI" id="CHEBI:18420"/>
    </cofactor>
    <text evidence="10">Binds 1 Mg(2+) ion per subunit.</text>
</comment>
<dbReference type="AlphaFoldDB" id="A0A1G6GPN5"/>
<dbReference type="PANTHER" id="PTHR43322">
    <property type="entry name" value="1-D-DEOXYXYLULOSE 5-PHOSPHATE SYNTHASE-RELATED"/>
    <property type="match status" value="1"/>
</dbReference>
<dbReference type="Gene3D" id="3.40.50.920">
    <property type="match status" value="1"/>
</dbReference>
<keyword evidence="9 10" id="KW-0414">Isoprene biosynthesis</keyword>
<dbReference type="InterPro" id="IPR005477">
    <property type="entry name" value="Dxylulose-5-P_synthase"/>
</dbReference>
<keyword evidence="6 10" id="KW-0460">Magnesium</keyword>
<feature type="binding site" evidence="10">
    <location>
        <position position="73"/>
    </location>
    <ligand>
        <name>thiamine diphosphate</name>
        <dbReference type="ChEBI" id="CHEBI:58937"/>
    </ligand>
</feature>
<keyword evidence="14" id="KW-1185">Reference proteome</keyword>
<evidence type="ECO:0000256" key="7">
    <source>
        <dbReference type="ARBA" id="ARBA00022977"/>
    </source>
</evidence>
<dbReference type="InterPro" id="IPR009014">
    <property type="entry name" value="Transketo_C/PFOR_II"/>
</dbReference>
<dbReference type="PANTHER" id="PTHR43322:SF5">
    <property type="entry name" value="1-DEOXY-D-XYLULOSE-5-PHOSPHATE SYNTHASE, CHLOROPLASTIC"/>
    <property type="match status" value="1"/>
</dbReference>
<sequence>MPLLERIQSPADLRGLTHAQLDELAAEIREFLITHVSRTGGHLGPNLGVVELTLAVHRTFDSPRDPIVFDTGHQSYVHKMLTGRCEGFDRLRQRDGLSGYPSREESPHDWVENSHASAALSWAEGMAKALKIKGETDRTVVAFVGDGALTGGMAWEALNNIAVQDDLRLVIVVNDNGRSYTPTVGGLAQSLAVMRTDRRYEDLLDLIKRQVSRTPLVGRPAYELLHGLKIGLKDVIAPQGLFADLGLKYVGPIDGHDEAAVERALVQAKEFGGPVIVHCITQKGHGFRAAEQNEEDRFHAIGQIDAHTGEPLSSIVTATWTDVFAEELVRIGTRRDDVVAITAAMLHPTGLNRFAATFPDRTFDVGIAEQHAVTSAAGMAAMGLHPVVAVYATFLNRAFDQVLMDVGLHRAGVTFVLDRAGITGSDGASHNGMWDMSVFQVVPGIHIAAPRDAARLRAALNTATDISDGPSVVRFSKDKLPDDIEAIAHVGDVDVLYASDGRPRVLVVGYGQMVGTAIEVGRRLSQQGISNTVVDPVWALPVGEDLLGLAADHDLLVSIEDNCVVGGMGARLEQELSEREITTPVRVFGIPDRYLAHASRGEIIAELGLTGQDIARSVVEHVVRLDRSAVATDDVSTGGMPTDVSEGAQPSGEVEPGGPEGA</sequence>
<dbReference type="Pfam" id="PF13292">
    <property type="entry name" value="DXP_synthase_N"/>
    <property type="match status" value="1"/>
</dbReference>
<dbReference type="GO" id="GO:0016114">
    <property type="term" value="P:terpenoid biosynthetic process"/>
    <property type="evidence" value="ECO:0007669"/>
    <property type="project" value="UniProtKB-UniRule"/>
</dbReference>
<dbReference type="InterPro" id="IPR020826">
    <property type="entry name" value="Transketolase_BS"/>
</dbReference>
<dbReference type="STRING" id="1577474.GA0111570_104221"/>
<reference evidence="13 14" key="1">
    <citation type="submission" date="2016-06" db="EMBL/GenBank/DDBJ databases">
        <authorList>
            <person name="Olsen C.W."/>
            <person name="Carey S."/>
            <person name="Hinshaw L."/>
            <person name="Karasin A.I."/>
        </authorList>
    </citation>
    <scope>NUCLEOTIDE SEQUENCE [LARGE SCALE GENOMIC DNA]</scope>
    <source>
        <strain evidence="13 14">LZ-22</strain>
    </source>
</reference>
<dbReference type="EMBL" id="FMYF01000004">
    <property type="protein sequence ID" value="SDB83957.1"/>
    <property type="molecule type" value="Genomic_DNA"/>
</dbReference>
<feature type="binding site" evidence="10">
    <location>
        <begin position="114"/>
        <end position="116"/>
    </location>
    <ligand>
        <name>thiamine diphosphate</name>
        <dbReference type="ChEBI" id="CHEBI:58937"/>
    </ligand>
</feature>
<feature type="binding site" evidence="10">
    <location>
        <position position="176"/>
    </location>
    <ligand>
        <name>thiamine diphosphate</name>
        <dbReference type="ChEBI" id="CHEBI:58937"/>
    </ligand>
</feature>